<evidence type="ECO:0000313" key="5">
    <source>
        <dbReference type="EMBL" id="KAK2191530.1"/>
    </source>
</evidence>
<dbReference type="InterPro" id="IPR017096">
    <property type="entry name" value="BTB-kelch_protein"/>
</dbReference>
<keyword evidence="6" id="KW-1185">Reference proteome</keyword>
<comment type="caution">
    <text evidence="5">The sequence shown here is derived from an EMBL/GenBank/DDBJ whole genome shotgun (WGS) entry which is preliminary data.</text>
</comment>
<dbReference type="Gene3D" id="3.30.710.10">
    <property type="entry name" value="Potassium Channel Kv1.1, Chain A"/>
    <property type="match status" value="1"/>
</dbReference>
<sequence>MAEAKRLHTPEGTPPSHQTLTAVDHSDNMLQVLMGLYRKHQLTDYTVTADGQSFHTHRNILAAVSDYFHAMLTGDMLEARQDHVDLKGVSASAVKSLLDFAYTGELQLNLDDVIDVLAGACHLQMHAAVELCSRFLISEIAVKTSVDILNIADMFSLESVKDTAFSFILTSFDRVADTPDQFLKLHREHLHHLLESNDIACPSELELFNHVLRWIEVSWEDRSECAPSLLEHVRFTLMRPEELVDSVAQSRVMTSDPRCRVYLDEALHYHVLPSRHPLMQTGRTQVRNTPCMVAFGGRRGVNIGYKFNSNKMYALRNNTWQQLPDTESSFLFAAVAVVDNFLYVCGGMGKPAHAQATCQRFDPRTGTWTQLAHMKVRRQSFPLVPYAGRLYAFGGGTSLGNMLDHPPTECCESYLIDGNEWQSIAPMPLKYKASSATEHDGKIYVSGGRTENKTVATMWCYVTTTDQWEEKSPMLLPHAGHTMMTINSQIYVIDRIDLTIESYCPRADTWTQVAAPALELSGVARPAIMSPWVYFISYVQNGKDHRCCRYNVLTFECEELPPYPEQVHCVIGVPLTFPRQALDANNNT</sequence>
<dbReference type="AlphaFoldDB" id="A0AAD9UJF4"/>
<dbReference type="SMART" id="SM00225">
    <property type="entry name" value="BTB"/>
    <property type="match status" value="1"/>
</dbReference>
<dbReference type="SMART" id="SM00612">
    <property type="entry name" value="Kelch"/>
    <property type="match status" value="4"/>
</dbReference>
<keyword evidence="2" id="KW-0677">Repeat</keyword>
<dbReference type="SUPFAM" id="SSF117281">
    <property type="entry name" value="Kelch motif"/>
    <property type="match status" value="1"/>
</dbReference>
<evidence type="ECO:0000259" key="4">
    <source>
        <dbReference type="PROSITE" id="PS50097"/>
    </source>
</evidence>
<gene>
    <name evidence="5" type="ORF">NP493_52g00020</name>
</gene>
<dbReference type="InterPro" id="IPR015915">
    <property type="entry name" value="Kelch-typ_b-propeller"/>
</dbReference>
<dbReference type="Pfam" id="PF00651">
    <property type="entry name" value="BTB"/>
    <property type="match status" value="1"/>
</dbReference>
<organism evidence="5 6">
    <name type="scientific">Ridgeia piscesae</name>
    <name type="common">Tubeworm</name>
    <dbReference type="NCBI Taxonomy" id="27915"/>
    <lineage>
        <taxon>Eukaryota</taxon>
        <taxon>Metazoa</taxon>
        <taxon>Spiralia</taxon>
        <taxon>Lophotrochozoa</taxon>
        <taxon>Annelida</taxon>
        <taxon>Polychaeta</taxon>
        <taxon>Sedentaria</taxon>
        <taxon>Canalipalpata</taxon>
        <taxon>Sabellida</taxon>
        <taxon>Siboglinidae</taxon>
        <taxon>Ridgeia</taxon>
    </lineage>
</organism>
<proteinExistence type="predicted"/>
<dbReference type="PROSITE" id="PS50097">
    <property type="entry name" value="BTB"/>
    <property type="match status" value="1"/>
</dbReference>
<dbReference type="InterPro" id="IPR006652">
    <property type="entry name" value="Kelch_1"/>
</dbReference>
<evidence type="ECO:0000256" key="1">
    <source>
        <dbReference type="ARBA" id="ARBA00022441"/>
    </source>
</evidence>
<name>A0AAD9UJF4_RIDPI</name>
<protein>
    <recommendedName>
        <fullName evidence="4">BTB domain-containing protein</fullName>
    </recommendedName>
</protein>
<dbReference type="InterPro" id="IPR000210">
    <property type="entry name" value="BTB/POZ_dom"/>
</dbReference>
<dbReference type="EMBL" id="JAODUO010000051">
    <property type="protein sequence ID" value="KAK2191530.1"/>
    <property type="molecule type" value="Genomic_DNA"/>
</dbReference>
<dbReference type="PANTHER" id="PTHR45632">
    <property type="entry name" value="LD33804P"/>
    <property type="match status" value="1"/>
</dbReference>
<dbReference type="PIRSF" id="PIRSF037037">
    <property type="entry name" value="Kelch-like_protein_gigaxonin"/>
    <property type="match status" value="1"/>
</dbReference>
<dbReference type="PANTHER" id="PTHR45632:SF13">
    <property type="entry name" value="KELCH-LIKE PROTEIN 26"/>
    <property type="match status" value="1"/>
</dbReference>
<feature type="domain" description="BTB" evidence="4">
    <location>
        <begin position="43"/>
        <end position="110"/>
    </location>
</feature>
<dbReference type="Proteomes" id="UP001209878">
    <property type="component" value="Unassembled WGS sequence"/>
</dbReference>
<evidence type="ECO:0000256" key="2">
    <source>
        <dbReference type="ARBA" id="ARBA00022737"/>
    </source>
</evidence>
<evidence type="ECO:0000313" key="6">
    <source>
        <dbReference type="Proteomes" id="UP001209878"/>
    </source>
</evidence>
<keyword evidence="1" id="KW-0880">Kelch repeat</keyword>
<dbReference type="InterPro" id="IPR011333">
    <property type="entry name" value="SKP1/BTB/POZ_sf"/>
</dbReference>
<accession>A0AAD9UJF4</accession>
<dbReference type="InterPro" id="IPR011705">
    <property type="entry name" value="BACK"/>
</dbReference>
<dbReference type="Pfam" id="PF07707">
    <property type="entry name" value="BACK"/>
    <property type="match status" value="1"/>
</dbReference>
<dbReference type="SMART" id="SM00875">
    <property type="entry name" value="BACK"/>
    <property type="match status" value="1"/>
</dbReference>
<dbReference type="Gene3D" id="2.120.10.80">
    <property type="entry name" value="Kelch-type beta propeller"/>
    <property type="match status" value="1"/>
</dbReference>
<reference evidence="5" key="1">
    <citation type="journal article" date="2023" name="Mol. Biol. Evol.">
        <title>Third-Generation Sequencing Reveals the Adaptive Role of the Epigenome in Three Deep-Sea Polychaetes.</title>
        <authorList>
            <person name="Perez M."/>
            <person name="Aroh O."/>
            <person name="Sun Y."/>
            <person name="Lan Y."/>
            <person name="Juniper S.K."/>
            <person name="Young C.R."/>
            <person name="Angers B."/>
            <person name="Qian P.Y."/>
        </authorList>
    </citation>
    <scope>NUCLEOTIDE SEQUENCE</scope>
    <source>
        <strain evidence="5">R07B-5</strain>
    </source>
</reference>
<feature type="region of interest" description="Disordered" evidence="3">
    <location>
        <begin position="1"/>
        <end position="20"/>
    </location>
</feature>
<evidence type="ECO:0000256" key="3">
    <source>
        <dbReference type="SAM" id="MobiDB-lite"/>
    </source>
</evidence>
<dbReference type="Gene3D" id="1.25.40.420">
    <property type="match status" value="1"/>
</dbReference>
<dbReference type="SUPFAM" id="SSF54695">
    <property type="entry name" value="POZ domain"/>
    <property type="match status" value="1"/>
</dbReference>
<dbReference type="Pfam" id="PF01344">
    <property type="entry name" value="Kelch_1"/>
    <property type="match status" value="3"/>
</dbReference>